<dbReference type="STRING" id="1121322.SAMN02745136_00038"/>
<evidence type="ECO:0000313" key="8">
    <source>
        <dbReference type="Proteomes" id="UP000184386"/>
    </source>
</evidence>
<feature type="signal peptide" evidence="6">
    <location>
        <begin position="1"/>
        <end position="24"/>
    </location>
</feature>
<dbReference type="EMBL" id="FRAC01000006">
    <property type="protein sequence ID" value="SHJ44777.1"/>
    <property type="molecule type" value="Genomic_DNA"/>
</dbReference>
<evidence type="ECO:0000256" key="6">
    <source>
        <dbReference type="SAM" id="SignalP"/>
    </source>
</evidence>
<evidence type="ECO:0000256" key="3">
    <source>
        <dbReference type="ARBA" id="ARBA00023136"/>
    </source>
</evidence>
<dbReference type="Gene3D" id="3.40.190.10">
    <property type="entry name" value="Periplasmic binding protein-like II"/>
    <property type="match status" value="2"/>
</dbReference>
<dbReference type="Proteomes" id="UP000184386">
    <property type="component" value="Unassembled WGS sequence"/>
</dbReference>
<dbReference type="OrthoDB" id="2644263at2"/>
<evidence type="ECO:0000256" key="5">
    <source>
        <dbReference type="ARBA" id="ARBA00023288"/>
    </source>
</evidence>
<keyword evidence="1" id="KW-1003">Cell membrane</keyword>
<dbReference type="InterPro" id="IPR050490">
    <property type="entry name" value="Bact_solute-bd_prot1"/>
</dbReference>
<evidence type="ECO:0000256" key="2">
    <source>
        <dbReference type="ARBA" id="ARBA00022729"/>
    </source>
</evidence>
<feature type="chain" id="PRO_5038523459" evidence="6">
    <location>
        <begin position="25"/>
        <end position="550"/>
    </location>
</feature>
<accession>A0A1M6JDJ0</accession>
<keyword evidence="3" id="KW-0472">Membrane</keyword>
<dbReference type="PROSITE" id="PS51257">
    <property type="entry name" value="PROKAR_LIPOPROTEIN"/>
    <property type="match status" value="1"/>
</dbReference>
<keyword evidence="8" id="KW-1185">Reference proteome</keyword>
<protein>
    <submittedName>
        <fullName evidence="7">Putative aldouronate transport system substrate-binding protein</fullName>
    </submittedName>
</protein>
<dbReference type="RefSeq" id="WP_084123835.1">
    <property type="nucleotide sequence ID" value="NZ_FRAC01000006.1"/>
</dbReference>
<dbReference type="AlphaFoldDB" id="A0A1M6JDJ0"/>
<evidence type="ECO:0000256" key="1">
    <source>
        <dbReference type="ARBA" id="ARBA00022475"/>
    </source>
</evidence>
<evidence type="ECO:0000313" key="7">
    <source>
        <dbReference type="EMBL" id="SHJ44777.1"/>
    </source>
</evidence>
<dbReference type="Pfam" id="PF01547">
    <property type="entry name" value="SBP_bac_1"/>
    <property type="match status" value="1"/>
</dbReference>
<keyword evidence="4" id="KW-0564">Palmitate</keyword>
<proteinExistence type="predicted"/>
<reference evidence="7 8" key="1">
    <citation type="submission" date="2016-11" db="EMBL/GenBank/DDBJ databases">
        <authorList>
            <person name="Jaros S."/>
            <person name="Januszkiewicz K."/>
            <person name="Wedrychowicz H."/>
        </authorList>
    </citation>
    <scope>NUCLEOTIDE SEQUENCE [LARGE SCALE GENOMIC DNA]</scope>
    <source>
        <strain evidence="7 8">DSM 15929</strain>
    </source>
</reference>
<dbReference type="PANTHER" id="PTHR43649">
    <property type="entry name" value="ARABINOSE-BINDING PROTEIN-RELATED"/>
    <property type="match status" value="1"/>
</dbReference>
<dbReference type="PANTHER" id="PTHR43649:SF33">
    <property type="entry name" value="POLYGALACTURONAN_RHAMNOGALACTURONAN-BINDING PROTEIN YTCQ"/>
    <property type="match status" value="1"/>
</dbReference>
<keyword evidence="2 6" id="KW-0732">Signal</keyword>
<organism evidence="7 8">
    <name type="scientific">Anaerocolumna jejuensis DSM 15929</name>
    <dbReference type="NCBI Taxonomy" id="1121322"/>
    <lineage>
        <taxon>Bacteria</taxon>
        <taxon>Bacillati</taxon>
        <taxon>Bacillota</taxon>
        <taxon>Clostridia</taxon>
        <taxon>Lachnospirales</taxon>
        <taxon>Lachnospiraceae</taxon>
        <taxon>Anaerocolumna</taxon>
    </lineage>
</organism>
<evidence type="ECO:0000256" key="4">
    <source>
        <dbReference type="ARBA" id="ARBA00023139"/>
    </source>
</evidence>
<keyword evidence="5" id="KW-0449">Lipoprotein</keyword>
<gene>
    <name evidence="7" type="ORF">SAMN02745136_00038</name>
</gene>
<sequence>MKRKMSKKWIAVLMAVTLTAAFMAGCSTKTKENTNGAAKDGGGVTSDESNGKALLPMSFARTTDASIESNIFAQVNENWEDNRWNKLYEDELGVDVVYKWVATTAEQGTQKLNAAIATGDIPDVCQVDKSTMKQMAEAGLIIDIAPYFEKYASDRLKKLIGDAGSKSIEAATFDGTQYGFPFVDSDLERADMLWLRQDWLDKAGLKAPESIDDLEKIMIEFQKIGGDGAIGMRVGNTANLPGFFNAYGVYPGAWTKASDGTLQYGKSTTAMKEPLAKLADWYSKGLIDKEFYVKDDTAANESLVNSKCGAVYAWHAYGLWPLQDSVTSNPKADWRPFSLVPSKAGNTVSPGISLATTSWYVVSSRCKNPEKFIEMMNLYCEKSFGESKEDYSKYINPGGKMEGLWRLSPVTINTPNKNQITTQKVIKAMEDGNTSDMNGEETNMYNYCKAYQGGDRSLWGWNIEFNKGGSQEVLIGYQKAGNLVYDEFYGAPTPTMSKTMTTIESILDEAIIKIISGQMKVDDYDKAIADWKAAGGEQITKEVNDWYSSK</sequence>
<name>A0A1M6JDJ0_9FIRM</name>
<dbReference type="SUPFAM" id="SSF53850">
    <property type="entry name" value="Periplasmic binding protein-like II"/>
    <property type="match status" value="1"/>
</dbReference>
<dbReference type="InterPro" id="IPR006059">
    <property type="entry name" value="SBP"/>
</dbReference>